<dbReference type="EMBL" id="JACVEL010000012">
    <property type="protein sequence ID" value="MBC9813600.1"/>
    <property type="molecule type" value="Genomic_DNA"/>
</dbReference>
<proteinExistence type="predicted"/>
<gene>
    <name evidence="2" type="ORF">H9Y05_14075</name>
</gene>
<feature type="domain" description="KilA-N DNA-binding" evidence="1">
    <location>
        <begin position="9"/>
        <end position="95"/>
    </location>
</feature>
<protein>
    <submittedName>
        <fullName evidence="2">ORF6N domain-containing protein</fullName>
    </submittedName>
</protein>
<dbReference type="InterPro" id="IPR018873">
    <property type="entry name" value="KilA-N_DNA-bd_domain"/>
</dbReference>
<dbReference type="RefSeq" id="WP_216714649.1">
    <property type="nucleotide sequence ID" value="NZ_JACVEL010000012.1"/>
</dbReference>
<evidence type="ECO:0000259" key="1">
    <source>
        <dbReference type="Pfam" id="PF10543"/>
    </source>
</evidence>
<keyword evidence="3" id="KW-1185">Reference proteome</keyword>
<dbReference type="AlphaFoldDB" id="A0A8J6U2R6"/>
<organism evidence="2 3">
    <name type="scientific">Taishania pollutisoli</name>
    <dbReference type="NCBI Taxonomy" id="2766479"/>
    <lineage>
        <taxon>Bacteria</taxon>
        <taxon>Pseudomonadati</taxon>
        <taxon>Bacteroidota</taxon>
        <taxon>Flavobacteriia</taxon>
        <taxon>Flavobacteriales</taxon>
        <taxon>Crocinitomicaceae</taxon>
        <taxon>Taishania</taxon>
    </lineage>
</organism>
<dbReference type="Pfam" id="PF10543">
    <property type="entry name" value="ORF6N"/>
    <property type="match status" value="1"/>
</dbReference>
<reference evidence="2" key="1">
    <citation type="submission" date="2020-09" db="EMBL/GenBank/DDBJ databases">
        <title>Taishania pollutisoli gen. nov., sp. nov., Isolated from Tetrabromobisphenol A-Contaminated Soil.</title>
        <authorList>
            <person name="Chen Q."/>
        </authorList>
    </citation>
    <scope>NUCLEOTIDE SEQUENCE</scope>
    <source>
        <strain evidence="2">CZZ-1</strain>
    </source>
</reference>
<name>A0A8J6U2R6_9FLAO</name>
<sequence length="171" mass="20358">MYLPDIHRKIYEIRDQKVLLDFDLAELYEVETKRLNEAVKRNLDRFPERFMFRLTQEEWNLMRSQIATASDQSKRNTSTTPFAFTEHGVTMLASILRSKKAVKTNILIVEAFIALKEFALNYVELSTKLKEIETTYNKQFKDVYDAINYLLKKDQHIVNQEDRKRIGFKKN</sequence>
<comment type="caution">
    <text evidence="2">The sequence shown here is derived from an EMBL/GenBank/DDBJ whole genome shotgun (WGS) entry which is preliminary data.</text>
</comment>
<evidence type="ECO:0000313" key="2">
    <source>
        <dbReference type="EMBL" id="MBC9813600.1"/>
    </source>
</evidence>
<evidence type="ECO:0000313" key="3">
    <source>
        <dbReference type="Proteomes" id="UP000652681"/>
    </source>
</evidence>
<accession>A0A8J6U2R6</accession>
<dbReference type="Proteomes" id="UP000652681">
    <property type="component" value="Unassembled WGS sequence"/>
</dbReference>